<dbReference type="KEGG" id="hni:W911_04355"/>
<feature type="domain" description="Cytochrome P460" evidence="2">
    <location>
        <begin position="27"/>
        <end position="161"/>
    </location>
</feature>
<dbReference type="AlphaFoldDB" id="V5SBD1"/>
<evidence type="ECO:0000313" key="3">
    <source>
        <dbReference type="EMBL" id="AHB47818.1"/>
    </source>
</evidence>
<feature type="chain" id="PRO_5004740547" description="Cytochrome P460 domain-containing protein" evidence="1">
    <location>
        <begin position="20"/>
        <end position="167"/>
    </location>
</feature>
<evidence type="ECO:0000313" key="4">
    <source>
        <dbReference type="Proteomes" id="UP000018542"/>
    </source>
</evidence>
<evidence type="ECO:0000256" key="1">
    <source>
        <dbReference type="SAM" id="SignalP"/>
    </source>
</evidence>
<sequence>MSKAAWFLALTLIASAAVAGDERIAFPSDYKSTFTNYLNLDRIQNEDQIIHLFANDTAIEAAQAGRELPNGSVLVGEIYAARKDENGKVQKSSLGLRIRDKLAAVAVMQKGENWGAAMPEDLRNGDWDFAIFSPEGKRLEKDLNACRQCHAPLAGTQHLFSLEHLAR</sequence>
<dbReference type="EMBL" id="CP006912">
    <property type="protein sequence ID" value="AHB47818.1"/>
    <property type="molecule type" value="Genomic_DNA"/>
</dbReference>
<dbReference type="InterPro" id="IPR038142">
    <property type="entry name" value="Cytochrome_P460_sp"/>
</dbReference>
<name>V5SBD1_9HYPH</name>
<accession>V5SBD1</accession>
<dbReference type="Pfam" id="PF16694">
    <property type="entry name" value="Cytochrome_P460"/>
    <property type="match status" value="1"/>
</dbReference>
<gene>
    <name evidence="3" type="ORF">W911_04355</name>
</gene>
<dbReference type="Gene3D" id="3.50.70.20">
    <property type="entry name" value="Cytochrome P460"/>
    <property type="match status" value="1"/>
</dbReference>
<feature type="signal peptide" evidence="1">
    <location>
        <begin position="1"/>
        <end position="19"/>
    </location>
</feature>
<organism evidence="3 4">
    <name type="scientific">Hyphomicrobium nitrativorans NL23</name>
    <dbReference type="NCBI Taxonomy" id="1029756"/>
    <lineage>
        <taxon>Bacteria</taxon>
        <taxon>Pseudomonadati</taxon>
        <taxon>Pseudomonadota</taxon>
        <taxon>Alphaproteobacteria</taxon>
        <taxon>Hyphomicrobiales</taxon>
        <taxon>Hyphomicrobiaceae</taxon>
        <taxon>Hyphomicrobium</taxon>
    </lineage>
</organism>
<evidence type="ECO:0000259" key="2">
    <source>
        <dbReference type="Pfam" id="PF16694"/>
    </source>
</evidence>
<dbReference type="PATRIC" id="fig|1029756.8.peg.911"/>
<dbReference type="InterPro" id="IPR032033">
    <property type="entry name" value="Cytochrome_P460"/>
</dbReference>
<dbReference type="RefSeq" id="WP_023786279.1">
    <property type="nucleotide sequence ID" value="NC_022997.1"/>
</dbReference>
<keyword evidence="1" id="KW-0732">Signal</keyword>
<dbReference type="Proteomes" id="UP000018542">
    <property type="component" value="Chromosome"/>
</dbReference>
<dbReference type="CDD" id="cd20716">
    <property type="entry name" value="cyt_P460_fam"/>
    <property type="match status" value="1"/>
</dbReference>
<dbReference type="STRING" id="1029756.W911_04355"/>
<protein>
    <recommendedName>
        <fullName evidence="2">Cytochrome P460 domain-containing protein</fullName>
    </recommendedName>
</protein>
<keyword evidence="4" id="KW-1185">Reference proteome</keyword>
<dbReference type="OrthoDB" id="9796416at2"/>
<dbReference type="HOGENOM" id="CLU_126443_0_0_5"/>
<proteinExistence type="predicted"/>
<reference evidence="3 4" key="1">
    <citation type="journal article" date="2014" name="Genome Announc.">
        <title>Complete Genome Sequence of Hyphomicrobium nitrativorans Strain NL23, a Denitrifying Bacterium Isolated from Biofilm of a Methanol-Fed Denitrification System Treating Seawater at the Montreal Biodome.</title>
        <authorList>
            <person name="Martineau C."/>
            <person name="Villeneuve C."/>
            <person name="Mauffrey F."/>
            <person name="Villemur R."/>
        </authorList>
    </citation>
    <scope>NUCLEOTIDE SEQUENCE [LARGE SCALE GENOMIC DNA]</scope>
    <source>
        <strain evidence="3">NL23</strain>
    </source>
</reference>